<name>A0A6A6QEU3_9PEZI</name>
<feature type="region of interest" description="Disordered" evidence="1">
    <location>
        <begin position="136"/>
        <end position="166"/>
    </location>
</feature>
<evidence type="ECO:0000313" key="3">
    <source>
        <dbReference type="Proteomes" id="UP000799750"/>
    </source>
</evidence>
<dbReference type="AlphaFoldDB" id="A0A6A6QEU3"/>
<dbReference type="OrthoDB" id="10432055at2759"/>
<sequence length="330" mass="35886">MATRRRAPIVPPRTVPKTHVTSTRKEKQVISTTAMFKRPLRPRQTSISSAPTRTPKPNAIPIKGAGIIKPAHKSPGPSILKKTRIVGESVAAKHPISVAFNETTTTYLHTATASLTSALSETHAALLAELAAAVSTKPNNPINPLNDSESNRAPEQAPDASTSSPQPLATRYAADIAALTAPLGNITLTSAQWTRDMTLHERLSRFHATLQAEAQVVRELQAEYEEVLGELYWVLHAAVGEEAAGKVLEASGVGLRSGEEKEGGFAESKLEALELAPRVEGEGVEGMEKEIREVRGEALREFQSEENERRGKEREQNEKIVESMKRVQGY</sequence>
<protein>
    <submittedName>
        <fullName evidence="2">Uncharacterized protein</fullName>
    </submittedName>
</protein>
<evidence type="ECO:0000256" key="1">
    <source>
        <dbReference type="SAM" id="MobiDB-lite"/>
    </source>
</evidence>
<evidence type="ECO:0000313" key="2">
    <source>
        <dbReference type="EMBL" id="KAF2490915.1"/>
    </source>
</evidence>
<feature type="region of interest" description="Disordered" evidence="1">
    <location>
        <begin position="302"/>
        <end position="330"/>
    </location>
</feature>
<feature type="compositionally biased region" description="Polar residues" evidence="1">
    <location>
        <begin position="43"/>
        <end position="52"/>
    </location>
</feature>
<reference evidence="2" key="1">
    <citation type="journal article" date="2020" name="Stud. Mycol.">
        <title>101 Dothideomycetes genomes: a test case for predicting lifestyles and emergence of pathogens.</title>
        <authorList>
            <person name="Haridas S."/>
            <person name="Albert R."/>
            <person name="Binder M."/>
            <person name="Bloem J."/>
            <person name="Labutti K."/>
            <person name="Salamov A."/>
            <person name="Andreopoulos B."/>
            <person name="Baker S."/>
            <person name="Barry K."/>
            <person name="Bills G."/>
            <person name="Bluhm B."/>
            <person name="Cannon C."/>
            <person name="Castanera R."/>
            <person name="Culley D."/>
            <person name="Daum C."/>
            <person name="Ezra D."/>
            <person name="Gonzalez J."/>
            <person name="Henrissat B."/>
            <person name="Kuo A."/>
            <person name="Liang C."/>
            <person name="Lipzen A."/>
            <person name="Lutzoni F."/>
            <person name="Magnuson J."/>
            <person name="Mondo S."/>
            <person name="Nolan M."/>
            <person name="Ohm R."/>
            <person name="Pangilinan J."/>
            <person name="Park H.-J."/>
            <person name="Ramirez L."/>
            <person name="Alfaro M."/>
            <person name="Sun H."/>
            <person name="Tritt A."/>
            <person name="Yoshinaga Y."/>
            <person name="Zwiers L.-H."/>
            <person name="Turgeon B."/>
            <person name="Goodwin S."/>
            <person name="Spatafora J."/>
            <person name="Crous P."/>
            <person name="Grigoriev I."/>
        </authorList>
    </citation>
    <scope>NUCLEOTIDE SEQUENCE</scope>
    <source>
        <strain evidence="2">CBS 269.34</strain>
    </source>
</reference>
<organism evidence="2 3">
    <name type="scientific">Lophium mytilinum</name>
    <dbReference type="NCBI Taxonomy" id="390894"/>
    <lineage>
        <taxon>Eukaryota</taxon>
        <taxon>Fungi</taxon>
        <taxon>Dikarya</taxon>
        <taxon>Ascomycota</taxon>
        <taxon>Pezizomycotina</taxon>
        <taxon>Dothideomycetes</taxon>
        <taxon>Pleosporomycetidae</taxon>
        <taxon>Mytilinidiales</taxon>
        <taxon>Mytilinidiaceae</taxon>
        <taxon>Lophium</taxon>
    </lineage>
</organism>
<feature type="compositionally biased region" description="Polar residues" evidence="1">
    <location>
        <begin position="137"/>
        <end position="166"/>
    </location>
</feature>
<keyword evidence="3" id="KW-1185">Reference proteome</keyword>
<feature type="region of interest" description="Disordered" evidence="1">
    <location>
        <begin position="1"/>
        <end position="23"/>
    </location>
</feature>
<dbReference type="Proteomes" id="UP000799750">
    <property type="component" value="Unassembled WGS sequence"/>
</dbReference>
<dbReference type="EMBL" id="MU004196">
    <property type="protein sequence ID" value="KAF2490915.1"/>
    <property type="molecule type" value="Genomic_DNA"/>
</dbReference>
<feature type="region of interest" description="Disordered" evidence="1">
    <location>
        <begin position="42"/>
        <end position="76"/>
    </location>
</feature>
<proteinExistence type="predicted"/>
<gene>
    <name evidence="2" type="ORF">BU16DRAFT_138235</name>
</gene>
<accession>A0A6A6QEU3</accession>